<comment type="similarity">
    <text evidence="2">Belongs to the FliR/MopE/SpaR family.</text>
</comment>
<name>A0A7C0YDR6_9BACT</name>
<evidence type="ECO:0008006" key="9">
    <source>
        <dbReference type="Google" id="ProtNLM"/>
    </source>
</evidence>
<dbReference type="GO" id="GO:0006605">
    <property type="term" value="P:protein targeting"/>
    <property type="evidence" value="ECO:0007669"/>
    <property type="project" value="InterPro"/>
</dbReference>
<dbReference type="PANTHER" id="PTHR30065">
    <property type="entry name" value="FLAGELLAR BIOSYNTHETIC PROTEIN FLIR"/>
    <property type="match status" value="1"/>
</dbReference>
<keyword evidence="6 7" id="KW-0472">Membrane</keyword>
<keyword evidence="5 7" id="KW-1133">Transmembrane helix</keyword>
<feature type="non-terminal residue" evidence="8">
    <location>
        <position position="1"/>
    </location>
</feature>
<keyword evidence="4 7" id="KW-0812">Transmembrane</keyword>
<evidence type="ECO:0000256" key="6">
    <source>
        <dbReference type="ARBA" id="ARBA00023136"/>
    </source>
</evidence>
<evidence type="ECO:0000256" key="4">
    <source>
        <dbReference type="ARBA" id="ARBA00022692"/>
    </source>
</evidence>
<dbReference type="PANTHER" id="PTHR30065:SF1">
    <property type="entry name" value="SURFACE PRESENTATION OF ANTIGENS PROTEIN SPAR"/>
    <property type="match status" value="1"/>
</dbReference>
<dbReference type="EMBL" id="DQWS01000181">
    <property type="protein sequence ID" value="HDD53379.1"/>
    <property type="molecule type" value="Genomic_DNA"/>
</dbReference>
<evidence type="ECO:0000256" key="7">
    <source>
        <dbReference type="SAM" id="Phobius"/>
    </source>
</evidence>
<feature type="transmembrane region" description="Helical" evidence="7">
    <location>
        <begin position="20"/>
        <end position="42"/>
    </location>
</feature>
<keyword evidence="3" id="KW-1003">Cell membrane</keyword>
<organism evidence="8">
    <name type="scientific">Thermosulfidibacter takaii</name>
    <dbReference type="NCBI Taxonomy" id="412593"/>
    <lineage>
        <taxon>Bacteria</taxon>
        <taxon>Pseudomonadati</taxon>
        <taxon>Thermosulfidibacterota</taxon>
        <taxon>Thermosulfidibacteria</taxon>
        <taxon>Thermosulfidibacterales</taxon>
        <taxon>Thermosulfidibacteraceae</taxon>
    </lineage>
</organism>
<evidence type="ECO:0000256" key="3">
    <source>
        <dbReference type="ARBA" id="ARBA00022475"/>
    </source>
</evidence>
<dbReference type="AlphaFoldDB" id="A0A7C0YDR6"/>
<reference evidence="8" key="1">
    <citation type="journal article" date="2020" name="mSystems">
        <title>Genome- and Community-Level Interaction Insights into Carbon Utilization and Element Cycling Functions of Hydrothermarchaeota in Hydrothermal Sediment.</title>
        <authorList>
            <person name="Zhou Z."/>
            <person name="Liu Y."/>
            <person name="Xu W."/>
            <person name="Pan J."/>
            <person name="Luo Z.H."/>
            <person name="Li M."/>
        </authorList>
    </citation>
    <scope>NUCLEOTIDE SEQUENCE [LARGE SCALE GENOMIC DNA]</scope>
    <source>
        <strain evidence="8">HyVt-115</strain>
    </source>
</reference>
<dbReference type="Pfam" id="PF01311">
    <property type="entry name" value="Bac_export_1"/>
    <property type="match status" value="1"/>
</dbReference>
<protein>
    <recommendedName>
        <fullName evidence="9">Flagellar biosynthetic protein FliR</fullName>
    </recommendedName>
</protein>
<evidence type="ECO:0000256" key="5">
    <source>
        <dbReference type="ARBA" id="ARBA00022989"/>
    </source>
</evidence>
<dbReference type="Proteomes" id="UP000885690">
    <property type="component" value="Unassembled WGS sequence"/>
</dbReference>
<evidence type="ECO:0000313" key="8">
    <source>
        <dbReference type="EMBL" id="HDD53379.1"/>
    </source>
</evidence>
<sequence length="63" mass="6798">IAMAVISKTMPQINVYFLGFPVQIGLGFIVMGVSLPVFYWVFKSAIDGMMKGIFAIITLVGGV</sequence>
<comment type="caution">
    <text evidence="8">The sequence shown here is derived from an EMBL/GenBank/DDBJ whole genome shotgun (WGS) entry which is preliminary data.</text>
</comment>
<evidence type="ECO:0000256" key="1">
    <source>
        <dbReference type="ARBA" id="ARBA00004651"/>
    </source>
</evidence>
<evidence type="ECO:0000256" key="2">
    <source>
        <dbReference type="ARBA" id="ARBA00009772"/>
    </source>
</evidence>
<gene>
    <name evidence="8" type="ORF">ENF32_04860</name>
</gene>
<dbReference type="GO" id="GO:0005886">
    <property type="term" value="C:plasma membrane"/>
    <property type="evidence" value="ECO:0007669"/>
    <property type="project" value="UniProtKB-SubCell"/>
</dbReference>
<proteinExistence type="inferred from homology"/>
<accession>A0A7C0YDR6</accession>
<dbReference type="InterPro" id="IPR002010">
    <property type="entry name" value="T3SS_IM_R"/>
</dbReference>
<comment type="subcellular location">
    <subcellularLocation>
        <location evidence="1">Cell membrane</location>
        <topology evidence="1">Multi-pass membrane protein</topology>
    </subcellularLocation>
</comment>